<organism evidence="3 4">
    <name type="scientific">Neobacillus paridis</name>
    <dbReference type="NCBI Taxonomy" id="2803862"/>
    <lineage>
        <taxon>Bacteria</taxon>
        <taxon>Bacillati</taxon>
        <taxon>Bacillota</taxon>
        <taxon>Bacilli</taxon>
        <taxon>Bacillales</taxon>
        <taxon>Bacillaceae</taxon>
        <taxon>Neobacillus</taxon>
    </lineage>
</organism>
<reference evidence="3 4" key="1">
    <citation type="submission" date="2021-01" db="EMBL/GenBank/DDBJ databases">
        <title>Genome public.</title>
        <authorList>
            <person name="Liu C."/>
            <person name="Sun Q."/>
        </authorList>
    </citation>
    <scope>NUCLEOTIDE SEQUENCE [LARGE SCALE GENOMIC DNA]</scope>
    <source>
        <strain evidence="3 4">YIM B02564</strain>
    </source>
</reference>
<proteinExistence type="predicted"/>
<dbReference type="InterPro" id="IPR044398">
    <property type="entry name" value="Globin-sensor_dom"/>
</dbReference>
<dbReference type="InterPro" id="IPR037522">
    <property type="entry name" value="HD_GYP_dom"/>
</dbReference>
<dbReference type="SUPFAM" id="SSF46458">
    <property type="entry name" value="Globin-like"/>
    <property type="match status" value="1"/>
</dbReference>
<dbReference type="SUPFAM" id="SSF109604">
    <property type="entry name" value="HD-domain/PDEase-like"/>
    <property type="match status" value="1"/>
</dbReference>
<dbReference type="EMBL" id="JAESWB010000233">
    <property type="protein sequence ID" value="MBL4953743.1"/>
    <property type="molecule type" value="Genomic_DNA"/>
</dbReference>
<dbReference type="Gene3D" id="1.10.490.10">
    <property type="entry name" value="Globins"/>
    <property type="match status" value="1"/>
</dbReference>
<dbReference type="PROSITE" id="PS51832">
    <property type="entry name" value="HD_GYP"/>
    <property type="match status" value="1"/>
</dbReference>
<dbReference type="PANTHER" id="PTHR45228">
    <property type="entry name" value="CYCLIC DI-GMP PHOSPHODIESTERASE TM_0186-RELATED"/>
    <property type="match status" value="1"/>
</dbReference>
<feature type="domain" description="HD-GYP" evidence="2">
    <location>
        <begin position="436"/>
        <end position="633"/>
    </location>
</feature>
<dbReference type="PANTHER" id="PTHR45228:SF8">
    <property type="entry name" value="TWO-COMPONENT RESPONSE REGULATOR-RELATED"/>
    <property type="match status" value="1"/>
</dbReference>
<dbReference type="InterPro" id="IPR012292">
    <property type="entry name" value="Globin/Proto"/>
</dbReference>
<evidence type="ECO:0000313" key="4">
    <source>
        <dbReference type="Proteomes" id="UP000623967"/>
    </source>
</evidence>
<name>A0ABS1TT75_9BACI</name>
<dbReference type="InterPro" id="IPR006674">
    <property type="entry name" value="HD_domain"/>
</dbReference>
<dbReference type="CDD" id="cd00077">
    <property type="entry name" value="HDc"/>
    <property type="match status" value="1"/>
</dbReference>
<comment type="caution">
    <text evidence="3">The sequence shown here is derived from an EMBL/GenBank/DDBJ whole genome shotgun (WGS) entry which is preliminary data.</text>
</comment>
<feature type="domain" description="HD" evidence="1">
    <location>
        <begin position="458"/>
        <end position="582"/>
    </location>
</feature>
<protein>
    <submittedName>
        <fullName evidence="3">HD domain-containing protein</fullName>
    </submittedName>
</protein>
<dbReference type="PROSITE" id="PS51831">
    <property type="entry name" value="HD"/>
    <property type="match status" value="1"/>
</dbReference>
<dbReference type="RefSeq" id="WP_202655002.1">
    <property type="nucleotide sequence ID" value="NZ_JAESWB010000233.1"/>
</dbReference>
<dbReference type="InterPro" id="IPR052020">
    <property type="entry name" value="Cyclic_di-GMP/3'3'-cGAMP_PDE"/>
</dbReference>
<gene>
    <name evidence="3" type="ORF">JK635_16285</name>
</gene>
<dbReference type="InterPro" id="IPR009050">
    <property type="entry name" value="Globin-like_sf"/>
</dbReference>
<evidence type="ECO:0000259" key="1">
    <source>
        <dbReference type="PROSITE" id="PS51831"/>
    </source>
</evidence>
<accession>A0ABS1TT75</accession>
<evidence type="ECO:0000313" key="3">
    <source>
        <dbReference type="EMBL" id="MBL4953743.1"/>
    </source>
</evidence>
<evidence type="ECO:0000259" key="2">
    <source>
        <dbReference type="PROSITE" id="PS51832"/>
    </source>
</evidence>
<dbReference type="InterPro" id="IPR003607">
    <property type="entry name" value="HD/PDEase_dom"/>
</dbReference>
<dbReference type="Proteomes" id="UP000623967">
    <property type="component" value="Unassembled WGS sequence"/>
</dbReference>
<dbReference type="Pfam" id="PF11563">
    <property type="entry name" value="Protoglobin"/>
    <property type="match status" value="1"/>
</dbReference>
<dbReference type="Gene3D" id="1.10.3210.10">
    <property type="entry name" value="Hypothetical protein af1432"/>
    <property type="match status" value="1"/>
</dbReference>
<dbReference type="SMART" id="SM00471">
    <property type="entry name" value="HDc"/>
    <property type="match status" value="1"/>
</dbReference>
<keyword evidence="4" id="KW-1185">Reference proteome</keyword>
<sequence>MAYILINDPERLSLLSLTGVTESSLELIHQHKDILLPLVGPIVDELYEQIYRVDHLKKIIDYSSTLEQLKETQRIYLTQVFCPIINDAYIKNRYKVGSVHSRIGLDLQWFISVHRLYCQIVLDFLVKSMPIKEASELMNAIESLLNFDVQIVVTAYTKIEMDKALFPLRYEFKHLQNKAGLIDQDFDILDTFNGKLTYRLEEIMKKFYQGLFQRAAHIPWKSKDVLSETEYLKNYLTQFFQEKVYRDEISFYRVIRDWVKKINQKNISEQELTFIIDLFNEAVRETFLKRDSQYEKEVITFLGSFERLIRFTLAVVRELLMPYKSLETYSFLNIFGYEIDILDFGIVTWVDDNAKRLLESQGVKNDAILGKRCYELLYNRVLPCTGCPVRHDSGESFITSKENDNISQYFKTWQLPQPAIAELSHRLLVSQNITDETKVIFDTIESLLELAELRDDDTGKHVERIGMLARKLAQISGCDQQFIHNIELAARFHDIGKVGIPDAILNKPGKLTHEERESMKTHSEIGHKILSKLDLPVIQMASRIANTHHEKWNGTGYPNQLKGEEIPLEGRIVAIVDVFDALLTKRAYKDPFPPEKVKTILIEGKGEHFDPNLIDVFLSMWDEFITPYQITTSTEVQ</sequence>
<dbReference type="Pfam" id="PF13487">
    <property type="entry name" value="HD_5"/>
    <property type="match status" value="1"/>
</dbReference>
<dbReference type="CDD" id="cd01068">
    <property type="entry name" value="globin_sensor"/>
    <property type="match status" value="1"/>
</dbReference>
<dbReference type="InterPro" id="IPR039379">
    <property type="entry name" value="Protoglobin_sensor_dom"/>
</dbReference>